<dbReference type="Pfam" id="PF22178">
    <property type="entry name" value="Gp5_trimer_C"/>
    <property type="match status" value="1"/>
</dbReference>
<dbReference type="InterPro" id="IPR037026">
    <property type="entry name" value="Vgr_OB-fold_dom_sf"/>
</dbReference>
<evidence type="ECO:0000259" key="5">
    <source>
        <dbReference type="Pfam" id="PF22178"/>
    </source>
</evidence>
<dbReference type="OrthoDB" id="9762420at2"/>
<comment type="similarity">
    <text evidence="2">Belongs to the VgrG protein family.</text>
</comment>
<dbReference type="SUPFAM" id="SSF69349">
    <property type="entry name" value="Phage fibre proteins"/>
    <property type="match status" value="1"/>
</dbReference>
<dbReference type="Gene3D" id="2.30.110.50">
    <property type="match status" value="1"/>
</dbReference>
<dbReference type="PANTHER" id="PTHR32305:SF15">
    <property type="entry name" value="PROTEIN RHSA-RELATED"/>
    <property type="match status" value="1"/>
</dbReference>
<evidence type="ECO:0000313" key="7">
    <source>
        <dbReference type="Proteomes" id="UP000029228"/>
    </source>
</evidence>
<dbReference type="STRING" id="990268.JCM19235_152"/>
<dbReference type="NCBIfam" id="TIGR01646">
    <property type="entry name" value="vgr_GE"/>
    <property type="match status" value="1"/>
</dbReference>
<dbReference type="Pfam" id="PF04717">
    <property type="entry name" value="Phage_base_V"/>
    <property type="match status" value="1"/>
</dbReference>
<dbReference type="InterPro" id="IPR054030">
    <property type="entry name" value="Gp5_Vgr_C"/>
</dbReference>
<comment type="caution">
    <text evidence="6">The sequence shown here is derived from an EMBL/GenBank/DDBJ whole genome shotgun (WGS) entry which is preliminary data.</text>
</comment>
<dbReference type="Pfam" id="PF05954">
    <property type="entry name" value="Phage_GPD"/>
    <property type="match status" value="1"/>
</dbReference>
<comment type="subcellular location">
    <subcellularLocation>
        <location evidence="1">Secreted</location>
    </subcellularLocation>
</comment>
<dbReference type="Proteomes" id="UP000029228">
    <property type="component" value="Unassembled WGS sequence"/>
</dbReference>
<proteinExistence type="inferred from homology"/>
<evidence type="ECO:0000313" key="6">
    <source>
        <dbReference type="EMBL" id="GAL20877.1"/>
    </source>
</evidence>
<protein>
    <submittedName>
        <fullName evidence="6">VgrG-3 protein</fullName>
    </submittedName>
</protein>
<dbReference type="Gene3D" id="4.10.220.110">
    <property type="match status" value="1"/>
</dbReference>
<feature type="domain" description="Gp5/Type VI secretion system Vgr C-terminal trimerisation" evidence="5">
    <location>
        <begin position="473"/>
        <end position="572"/>
    </location>
</feature>
<evidence type="ECO:0000256" key="3">
    <source>
        <dbReference type="ARBA" id="ARBA00022525"/>
    </source>
</evidence>
<evidence type="ECO:0000256" key="2">
    <source>
        <dbReference type="ARBA" id="ARBA00005558"/>
    </source>
</evidence>
<dbReference type="InterPro" id="IPR050708">
    <property type="entry name" value="T6SS_VgrG/RHS"/>
</dbReference>
<sequence length="692" mass="77234">MVNDVEFKFEVPGCGHEFRVESFQVTEELSKPFQITLSLLSLEPNVTTESLIRKAGHLSLYGQGVATARHFSGVVNEVRYLGTGRRFSRYQLILVPQCWFLSQRQDCRIFQQKSAQDIVTEVLDDAAVTDYRFELSGNYPAKDYVLQYRETDLHFVQRMLAEHGMWYYFEHTETNHTMVIVDSNDAIAPLVSTPLNASYIGPIVYHADGGGVPDREHISDLELVDRVRTGQVTYTDYNYEQPKIPQEMTSTGDLDNDLKLFDYPGRYVDPAMGQVRTKEWMSEHIVDNQYVEASSDVMRLASGYSFNIGEHPRSEINREYIMLSVMHSGSDPQVHEDEAGGQATTYHNQFICISREVEYRAPKLAAPVVDGPQTAVVVGPAGEEIYTDKLGRIKVQFHWDRYGGHDEHSSCWIRVSQSMAAPTWGAVYLPRIGHEVVVTFLEGDPDRPLVTGAVYNGLHFPPYSLPENKTRTTFRTQTHKGTGYNELSFEDEADQEEVYIHAQKDMSTKILNNRFRDIGQDEFLKVARHQTNEIHGDHKETIDGHKTTQVNSTFTETVEQDVSVTYNANETQFVKNNAELEIGDNRTTKIGKNEDLDVGENSNLTVGASKSSDIGADDNQTVGGNLTVSVNGNTSYKADGATQIVSGDKIVLKTGGSSLVMTSDGSIKLSGSSITIEGSDKVVVKGGNVAIN</sequence>
<dbReference type="SUPFAM" id="SSF69279">
    <property type="entry name" value="Phage tail proteins"/>
    <property type="match status" value="2"/>
</dbReference>
<dbReference type="InterPro" id="IPR017847">
    <property type="entry name" value="T6SS_RhsGE_Vgr_subset"/>
</dbReference>
<dbReference type="SUPFAM" id="SSF69255">
    <property type="entry name" value="gp5 N-terminal domain-like"/>
    <property type="match status" value="1"/>
</dbReference>
<dbReference type="AlphaFoldDB" id="A0A090SNC1"/>
<evidence type="ECO:0000259" key="4">
    <source>
        <dbReference type="Pfam" id="PF04717"/>
    </source>
</evidence>
<dbReference type="EMBL" id="BBMR01000007">
    <property type="protein sequence ID" value="GAL20877.1"/>
    <property type="molecule type" value="Genomic_DNA"/>
</dbReference>
<keyword evidence="3" id="KW-0964">Secreted</keyword>
<reference evidence="6 7" key="1">
    <citation type="submission" date="2014-09" db="EMBL/GenBank/DDBJ databases">
        <title>Vibrio maritimus JCM 19235. (C45) whole genome shotgun sequence.</title>
        <authorList>
            <person name="Sawabe T."/>
            <person name="Meirelles P."/>
            <person name="Nakanishi M."/>
            <person name="Sayaka M."/>
            <person name="Hattori M."/>
            <person name="Ohkuma M."/>
        </authorList>
    </citation>
    <scope>NUCLEOTIDE SEQUENCE [LARGE SCALE GENOMIC DNA]</scope>
    <source>
        <strain evidence="7">JCM19235</strain>
    </source>
</reference>
<organism evidence="6 7">
    <name type="scientific">Vibrio maritimus</name>
    <dbReference type="NCBI Taxonomy" id="990268"/>
    <lineage>
        <taxon>Bacteria</taxon>
        <taxon>Pseudomonadati</taxon>
        <taxon>Pseudomonadota</taxon>
        <taxon>Gammaproteobacteria</taxon>
        <taxon>Vibrionales</taxon>
        <taxon>Vibrionaceae</taxon>
        <taxon>Vibrio</taxon>
    </lineage>
</organism>
<gene>
    <name evidence="6" type="ORF">JCM19235_152</name>
</gene>
<evidence type="ECO:0000256" key="1">
    <source>
        <dbReference type="ARBA" id="ARBA00004613"/>
    </source>
</evidence>
<dbReference type="InterPro" id="IPR006531">
    <property type="entry name" value="Gp5/Vgr_OB"/>
</dbReference>
<keyword evidence="7" id="KW-1185">Reference proteome</keyword>
<dbReference type="NCBIfam" id="TIGR03361">
    <property type="entry name" value="VI_Rhs_Vgr"/>
    <property type="match status" value="1"/>
</dbReference>
<dbReference type="PANTHER" id="PTHR32305">
    <property type="match status" value="1"/>
</dbReference>
<feature type="domain" description="Gp5/Type VI secretion system Vgr protein OB-fold" evidence="4">
    <location>
        <begin position="387"/>
        <end position="455"/>
    </location>
</feature>
<dbReference type="GO" id="GO:0005576">
    <property type="term" value="C:extracellular region"/>
    <property type="evidence" value="ECO:0007669"/>
    <property type="project" value="UniProtKB-SubCell"/>
</dbReference>
<accession>A0A090SNC1</accession>
<reference evidence="6 7" key="2">
    <citation type="submission" date="2014-09" db="EMBL/GenBank/DDBJ databases">
        <authorList>
            <consortium name="NBRP consortium"/>
            <person name="Sawabe T."/>
            <person name="Meirelles P."/>
            <person name="Nakanishi M."/>
            <person name="Sayaka M."/>
            <person name="Hattori M."/>
            <person name="Ohkuma M."/>
        </authorList>
    </citation>
    <scope>NUCLEOTIDE SEQUENCE [LARGE SCALE GENOMIC DNA]</scope>
    <source>
        <strain evidence="7">JCM19235</strain>
    </source>
</reference>
<dbReference type="Gene3D" id="2.40.50.230">
    <property type="entry name" value="Gp5 N-terminal domain"/>
    <property type="match status" value="1"/>
</dbReference>
<name>A0A090SNC1_9VIBR</name>
<dbReference type="InterPro" id="IPR006533">
    <property type="entry name" value="T6SS_Vgr_RhsGE"/>
</dbReference>
<dbReference type="Gene3D" id="3.55.50.10">
    <property type="entry name" value="Baseplate protein-like domains"/>
    <property type="match status" value="1"/>
</dbReference>